<dbReference type="InterPro" id="IPR004712">
    <property type="entry name" value="Na+/H+_antiporter_fungi"/>
</dbReference>
<feature type="transmembrane region" description="Helical" evidence="6">
    <location>
        <begin position="66"/>
        <end position="83"/>
    </location>
</feature>
<comment type="subcellular location">
    <subcellularLocation>
        <location evidence="1">Membrane</location>
        <topology evidence="1">Multi-pass membrane protein</topology>
    </subcellularLocation>
</comment>
<evidence type="ECO:0000313" key="9">
    <source>
        <dbReference type="Proteomes" id="UP000620670"/>
    </source>
</evidence>
<evidence type="ECO:0000313" key="8">
    <source>
        <dbReference type="EMBL" id="MBJ6125663.1"/>
    </source>
</evidence>
<reference evidence="9" key="1">
    <citation type="submission" date="2020-12" db="EMBL/GenBank/DDBJ databases">
        <title>Hymenobacter sp.</title>
        <authorList>
            <person name="Kim M.K."/>
        </authorList>
    </citation>
    <scope>NUCLEOTIDE SEQUENCE [LARGE SCALE GENOMIC DNA]</scope>
    <source>
        <strain evidence="9">BT325</strain>
    </source>
</reference>
<feature type="transmembrane region" description="Helical" evidence="6">
    <location>
        <begin position="286"/>
        <end position="304"/>
    </location>
</feature>
<dbReference type="RefSeq" id="WP_199048658.1">
    <property type="nucleotide sequence ID" value="NZ_JAELXT010000007.1"/>
</dbReference>
<evidence type="ECO:0000256" key="1">
    <source>
        <dbReference type="ARBA" id="ARBA00004141"/>
    </source>
</evidence>
<feature type="region of interest" description="Disordered" evidence="5">
    <location>
        <begin position="407"/>
        <end position="435"/>
    </location>
</feature>
<keyword evidence="3 6" id="KW-1133">Transmembrane helix</keyword>
<feature type="transmembrane region" description="Helical" evidence="6">
    <location>
        <begin position="95"/>
        <end position="117"/>
    </location>
</feature>
<evidence type="ECO:0000256" key="6">
    <source>
        <dbReference type="SAM" id="Phobius"/>
    </source>
</evidence>
<organism evidence="8 9">
    <name type="scientific">Microvirga splendida</name>
    <dbReference type="NCBI Taxonomy" id="2795727"/>
    <lineage>
        <taxon>Bacteria</taxon>
        <taxon>Pseudomonadati</taxon>
        <taxon>Pseudomonadota</taxon>
        <taxon>Alphaproteobacteria</taxon>
        <taxon>Hyphomicrobiales</taxon>
        <taxon>Methylobacteriaceae</taxon>
        <taxon>Microvirga</taxon>
    </lineage>
</organism>
<feature type="transmembrane region" description="Helical" evidence="6">
    <location>
        <begin position="123"/>
        <end position="148"/>
    </location>
</feature>
<name>A0ABS0Y054_9HYPH</name>
<dbReference type="PANTHER" id="PTHR31382:SF1">
    <property type="entry name" value="SODIUM ION_PROTON EXCHANGER (EUROFUNG)"/>
    <property type="match status" value="1"/>
</dbReference>
<dbReference type="Pfam" id="PF00999">
    <property type="entry name" value="Na_H_Exchanger"/>
    <property type="match status" value="1"/>
</dbReference>
<gene>
    <name evidence="8" type="ORF">JAO75_09635</name>
</gene>
<feature type="domain" description="Cation/H+ exchanger transmembrane" evidence="7">
    <location>
        <begin position="22"/>
        <end position="398"/>
    </location>
</feature>
<feature type="transmembrane region" description="Helical" evidence="6">
    <location>
        <begin position="258"/>
        <end position="274"/>
    </location>
</feature>
<sequence>MNNFNMMVALVGAVPLLLGLGSKWLAASPLPPTLVALGIGIALGPEGFGLIDLQKLGEQSSILEKAARLTLGISLVGVALRIPRVFIRRNWREMLVLIGLGMLLMWAISTVLVYLILGLPFWLAALIGAIVTPTDPVASSPIVTGSVAEENIPDRLRNAISFESGANDGLGYLFVFLPFLMLTRPAGEALSHWVLPTFLWDIGMATALGPLIGYTAAKLLQGSERHGAIQSDWRLIYTAALALFAIGAGRLIGSDEVLVAFAAGAAFTQVVSASERDNEEQGQEAINRFFVIPIIVLLGTALPWKGWFELGWSGVILAVAVLLLRRPPVLLLLRPLLPGIRGVPDALFLGWFGPVAVAAIYYASMMEHKLGNPVIWHVVSLVICSSILAHGVTGAPLTRLFGRKAGKRSARKGADQASSIEAAGGRRAPITGSAQ</sequence>
<protein>
    <submittedName>
        <fullName evidence="8">Cation:proton antiporter</fullName>
    </submittedName>
</protein>
<feature type="transmembrane region" description="Helical" evidence="6">
    <location>
        <begin position="235"/>
        <end position="252"/>
    </location>
</feature>
<feature type="transmembrane region" description="Helical" evidence="6">
    <location>
        <begin position="375"/>
        <end position="402"/>
    </location>
</feature>
<dbReference type="Proteomes" id="UP000620670">
    <property type="component" value="Unassembled WGS sequence"/>
</dbReference>
<feature type="transmembrane region" description="Helical" evidence="6">
    <location>
        <begin position="169"/>
        <end position="187"/>
    </location>
</feature>
<feature type="transmembrane region" description="Helical" evidence="6">
    <location>
        <begin position="193"/>
        <end position="214"/>
    </location>
</feature>
<evidence type="ECO:0000256" key="3">
    <source>
        <dbReference type="ARBA" id="ARBA00022989"/>
    </source>
</evidence>
<keyword evidence="9" id="KW-1185">Reference proteome</keyword>
<evidence type="ECO:0000256" key="2">
    <source>
        <dbReference type="ARBA" id="ARBA00022692"/>
    </source>
</evidence>
<dbReference type="EMBL" id="JAELXT010000007">
    <property type="protein sequence ID" value="MBJ6125663.1"/>
    <property type="molecule type" value="Genomic_DNA"/>
</dbReference>
<evidence type="ECO:0000256" key="4">
    <source>
        <dbReference type="ARBA" id="ARBA00023136"/>
    </source>
</evidence>
<dbReference type="InterPro" id="IPR006153">
    <property type="entry name" value="Cation/H_exchanger_TM"/>
</dbReference>
<comment type="caution">
    <text evidence="8">The sequence shown here is derived from an EMBL/GenBank/DDBJ whole genome shotgun (WGS) entry which is preliminary data.</text>
</comment>
<feature type="transmembrane region" description="Helical" evidence="6">
    <location>
        <begin position="345"/>
        <end position="363"/>
    </location>
</feature>
<evidence type="ECO:0000259" key="7">
    <source>
        <dbReference type="Pfam" id="PF00999"/>
    </source>
</evidence>
<keyword evidence="2 6" id="KW-0812">Transmembrane</keyword>
<evidence type="ECO:0000256" key="5">
    <source>
        <dbReference type="SAM" id="MobiDB-lite"/>
    </source>
</evidence>
<feature type="transmembrane region" description="Helical" evidence="6">
    <location>
        <begin position="310"/>
        <end position="333"/>
    </location>
</feature>
<accession>A0ABS0Y054</accession>
<proteinExistence type="predicted"/>
<keyword evidence="4 6" id="KW-0472">Membrane</keyword>
<dbReference type="PANTHER" id="PTHR31382">
    <property type="entry name" value="NA(+)/H(+) ANTIPORTER"/>
    <property type="match status" value="1"/>
</dbReference>